<feature type="region of interest" description="Disordered" evidence="7">
    <location>
        <begin position="1708"/>
        <end position="1829"/>
    </location>
</feature>
<keyword evidence="6" id="KW-0131">Cell cycle</keyword>
<organism evidence="9 10">
    <name type="scientific">Oculimacula yallundae</name>
    <dbReference type="NCBI Taxonomy" id="86028"/>
    <lineage>
        <taxon>Eukaryota</taxon>
        <taxon>Fungi</taxon>
        <taxon>Dikarya</taxon>
        <taxon>Ascomycota</taxon>
        <taxon>Pezizomycotina</taxon>
        <taxon>Leotiomycetes</taxon>
        <taxon>Helotiales</taxon>
        <taxon>Ploettnerulaceae</taxon>
        <taxon>Oculimacula</taxon>
    </lineage>
</organism>
<evidence type="ECO:0000259" key="8">
    <source>
        <dbReference type="Pfam" id="PF12231"/>
    </source>
</evidence>
<accession>A0ABR4BVI5</accession>
<comment type="subcellular location">
    <subcellularLocation>
        <location evidence="2">Chromosome</location>
        <location evidence="2">Telomere</location>
    </subcellularLocation>
    <subcellularLocation>
        <location evidence="1">Nucleus</location>
    </subcellularLocation>
</comment>
<dbReference type="EMBL" id="JAZHXI010000019">
    <property type="protein sequence ID" value="KAL2061126.1"/>
    <property type="molecule type" value="Genomic_DNA"/>
</dbReference>
<evidence type="ECO:0000256" key="1">
    <source>
        <dbReference type="ARBA" id="ARBA00004123"/>
    </source>
</evidence>
<feature type="compositionally biased region" description="Polar residues" evidence="7">
    <location>
        <begin position="1535"/>
        <end position="1553"/>
    </location>
</feature>
<dbReference type="PANTHER" id="PTHR22928">
    <property type="entry name" value="TELOMERE-ASSOCIATED PROTEIN RIF1"/>
    <property type="match status" value="1"/>
</dbReference>
<keyword evidence="5" id="KW-0539">Nucleus</keyword>
<feature type="compositionally biased region" description="Basic and acidic residues" evidence="7">
    <location>
        <begin position="1354"/>
        <end position="1365"/>
    </location>
</feature>
<feature type="region of interest" description="Disordered" evidence="7">
    <location>
        <begin position="1866"/>
        <end position="1923"/>
    </location>
</feature>
<keyword evidence="10" id="KW-1185">Reference proteome</keyword>
<feature type="region of interest" description="Disordered" evidence="7">
    <location>
        <begin position="1453"/>
        <end position="1585"/>
    </location>
</feature>
<sequence length="2000" mass="221265">MVESAATSNTTPPPEAHARPPTPPRNSSHNELRLGNTNGAKASALGAFNRIFKVDPKHKRASAPASTTSAVESSVNTSGSGGSRKKKVVWSEATDYNEPPMPSFDGQNIRRTVQPLAPSSERKPSKSILKISSNGENAQDSSNGMNTKLLPPHHHASFSTMLDSILQQLGGKDRSSKTDAYLMFSSLLKASDNVPDLKALRSKMGLLCQFITQDLSEKLENGKADTGLVVNALVLLSSFLQKPAITEMFPTDFPVQVVEHSIKSFEDASASKEIIKHLMFIMAQQNFSAKVLTQERVGRLIQALHGIENHIKGKSIAMSRISILRSLLRSSRSHMMANTVWFEDMFNDMLSSLKEIRTLAISFGFEAAVTLGAESSATRAVQNLFKLENSEKCFAEFYSDRLKVMVKNKKDWDSTTVPQIWSIIMLFFRSKTQAMVQWQFLNTFLEVIQLCFNSSDNATRIEANLAWNRFIYAVQPDEKTSPKFRSILRTCLITQLKTRKSTTSRNSCLTSIYILLYYALKPLSTSAQLNIYWDEFVVPIIEACLTSAKGRDDPKHARRDALEACAILQSLFDSKTPRKWNEARAIDSLQHVPMTPSELPALDSKWLRKNSTRVFKILTPLMEMLYWDLGNDSEIAILWKTYISSIGSPAVGEVIVSPDTMSSIASMFGMLHRFWLTGGDKVAALTPSDTISTVQRSTAFIRSFENVVLSAACPEGLRLLPFTDKLLAIAQDQFVAVATPSQALKHRRIETKSPLYHLIILLTTMSPGLEYDRQFFRMVDRILSPFMIARAGTAQLGFIYSLVHLLPSESNEASRIVWQVLAEFATTSVDTRDSNQNSGDETLGTKYLNLVTILEKGVNQFPAGPLPAWRHLFDALVNSITLDAGDAGRAIGVIEPVAKIFTPQVPSVALSSKKLFYLSLVLGKANYPKDRQALVSAHRKLGTASPNPKSYDPYVHLYQYTSATLRAMYESFSTEHVREYADCITAVTGLLGRCPISLLLPILTKVQPAIEFWIEDPDQVLHSGDDLTKGIANLWTMVKKLIPRTFDQYDHTKILSDLEPLFCAGLNSKHGTIVNGTIAFWNASFGSSEDPFEYPQKLQESLQQLRAVADVQAPYLPESAEEELSEDQRQPPNFMETQEDSFGLSSLPNDSIMRIMRQSTPQVIIESRRSMSLKRSRDNTPDSSRRKSRKRDVTPRMRHDDSQIQFEAVESSPMADRVVDSQLLTDKQKETKERQQAEQTMFPDFGSTPNPRSARKAREPEIELPTHQSSQLRAKSIERRQTTPTLPIPSDDDGYVASSPTPTRSIREGSGAVRDADPPSSPPVAPAKMVIYVESDSSSLEHTPEPLMAALSEGEPKRVDDDVRSSPEPTPVPDDAMDIHEEQADELGNVGHTDDMDLDPSPAADENQIQISAQENLSSERPELTNQRASYGPSAQVESLMNVTMSTLEFTPEVRPAQRVEETSSDLARLSQEDLLQSSIEHDAQNSVQAETAGPVAAEAKDEPEDEQYHESQQFAIAPVLDPLPPGTPIRQLAGSLSAQSRQSAGGTSSPMSSDKEDIFEDAVSSPRPDIRKELGALDPSTPDLYGTANDSSFLRAVNQNRYDKPIAAEVSAFVDATGSSRRQTRLSASKTFSAIENPSPVRKLAFRKTSSIQQANDKEPVSSTSGIKSSSVPSLIPETPAIKATEKLVVQIDDEDGQELDAENTIVVDVSSLQFLRPTAKRGKGRGKKRKHQEDGGDSNEIPDSQDAVARSETSSPQKRSPSKRSPAKKRLRGRPSKASQIPRDESDYESSQDVRSQSFSVDLDAPRQEMAIDGTTMSFKSSDEEGHVPVREQEIEKNLDQSIDEQGAADVEVEQSLAMDTEEVDMENTTVAEEATSPDIDALEETRIDETNFFDKSSEVEPDDVIEEETVSEPSPLPLTEQSVHEGGAEVLQPEVPVIVEPEKVTGASMLSKLLSLVDDLKTASLGRVDVSRMEDAFYEAKNLLYRAEKRGREPIDE</sequence>
<dbReference type="Pfam" id="PF12231">
    <property type="entry name" value="Rif1_N"/>
    <property type="match status" value="1"/>
</dbReference>
<evidence type="ECO:0000256" key="4">
    <source>
        <dbReference type="ARBA" id="ARBA00022895"/>
    </source>
</evidence>
<feature type="region of interest" description="Disordered" evidence="7">
    <location>
        <begin position="1119"/>
        <end position="1149"/>
    </location>
</feature>
<feature type="region of interest" description="Disordered" evidence="7">
    <location>
        <begin position="1162"/>
        <end position="1437"/>
    </location>
</feature>
<keyword evidence="4" id="KW-0779">Telomere</keyword>
<evidence type="ECO:0000256" key="3">
    <source>
        <dbReference type="ARBA" id="ARBA00022454"/>
    </source>
</evidence>
<feature type="compositionally biased region" description="Basic residues" evidence="7">
    <location>
        <begin position="1762"/>
        <end position="1777"/>
    </location>
</feature>
<feature type="compositionally biased region" description="Polar residues" evidence="7">
    <location>
        <begin position="133"/>
        <end position="146"/>
    </location>
</feature>
<evidence type="ECO:0000256" key="7">
    <source>
        <dbReference type="SAM" id="MobiDB-lite"/>
    </source>
</evidence>
<name>A0ABR4BVI5_9HELO</name>
<keyword evidence="3" id="KW-0158">Chromosome</keyword>
<feature type="compositionally biased region" description="Basic and acidic residues" evidence="7">
    <location>
        <begin position="1175"/>
        <end position="1202"/>
    </location>
</feature>
<evidence type="ECO:0000256" key="6">
    <source>
        <dbReference type="ARBA" id="ARBA00023306"/>
    </source>
</evidence>
<feature type="compositionally biased region" description="Basic and acidic residues" evidence="7">
    <location>
        <begin position="1226"/>
        <end position="1236"/>
    </location>
</feature>
<evidence type="ECO:0000256" key="2">
    <source>
        <dbReference type="ARBA" id="ARBA00004574"/>
    </source>
</evidence>
<proteinExistence type="predicted"/>
<feature type="compositionally biased region" description="Basic residues" evidence="7">
    <location>
        <begin position="1720"/>
        <end position="1732"/>
    </location>
</feature>
<comment type="caution">
    <text evidence="9">The sequence shown here is derived from an EMBL/GenBank/DDBJ whole genome shotgun (WGS) entry which is preliminary data.</text>
</comment>
<feature type="compositionally biased region" description="Low complexity" evidence="7">
    <location>
        <begin position="1663"/>
        <end position="1675"/>
    </location>
</feature>
<dbReference type="Proteomes" id="UP001595075">
    <property type="component" value="Unassembled WGS sequence"/>
</dbReference>
<reference evidence="9 10" key="1">
    <citation type="journal article" date="2024" name="Commun. Biol.">
        <title>Comparative genomic analysis of thermophilic fungi reveals convergent evolutionary adaptations and gene losses.</title>
        <authorList>
            <person name="Steindorff A.S."/>
            <person name="Aguilar-Pontes M.V."/>
            <person name="Robinson A.J."/>
            <person name="Andreopoulos B."/>
            <person name="LaButti K."/>
            <person name="Kuo A."/>
            <person name="Mondo S."/>
            <person name="Riley R."/>
            <person name="Otillar R."/>
            <person name="Haridas S."/>
            <person name="Lipzen A."/>
            <person name="Grimwood J."/>
            <person name="Schmutz J."/>
            <person name="Clum A."/>
            <person name="Reid I.D."/>
            <person name="Moisan M.C."/>
            <person name="Butler G."/>
            <person name="Nguyen T.T.M."/>
            <person name="Dewar K."/>
            <person name="Conant G."/>
            <person name="Drula E."/>
            <person name="Henrissat B."/>
            <person name="Hansel C."/>
            <person name="Singer S."/>
            <person name="Hutchinson M.I."/>
            <person name="de Vries R.P."/>
            <person name="Natvig D.O."/>
            <person name="Powell A.J."/>
            <person name="Tsang A."/>
            <person name="Grigoriev I.V."/>
        </authorList>
    </citation>
    <scope>NUCLEOTIDE SEQUENCE [LARGE SCALE GENOMIC DNA]</scope>
    <source>
        <strain evidence="9 10">CBS 494.80</strain>
    </source>
</reference>
<feature type="region of interest" description="Disordered" evidence="7">
    <location>
        <begin position="1649"/>
        <end position="1684"/>
    </location>
</feature>
<feature type="compositionally biased region" description="Pro residues" evidence="7">
    <location>
        <begin position="11"/>
        <end position="24"/>
    </location>
</feature>
<feature type="region of interest" description="Disordered" evidence="7">
    <location>
        <begin position="1"/>
        <end position="39"/>
    </location>
</feature>
<feature type="compositionally biased region" description="Polar residues" evidence="7">
    <location>
        <begin position="1791"/>
        <end position="1802"/>
    </location>
</feature>
<feature type="region of interest" description="Disordered" evidence="7">
    <location>
        <begin position="133"/>
        <end position="153"/>
    </location>
</feature>
<feature type="compositionally biased region" description="Polar residues" evidence="7">
    <location>
        <begin position="64"/>
        <end position="78"/>
    </location>
</feature>
<protein>
    <recommendedName>
        <fullName evidence="8">Telomere-associated protein Rif1 N-terminal domain-containing protein</fullName>
    </recommendedName>
</protein>
<feature type="compositionally biased region" description="Acidic residues" evidence="7">
    <location>
        <begin position="1902"/>
        <end position="1913"/>
    </location>
</feature>
<evidence type="ECO:0000256" key="5">
    <source>
        <dbReference type="ARBA" id="ARBA00023242"/>
    </source>
</evidence>
<dbReference type="PANTHER" id="PTHR22928:SF3">
    <property type="entry name" value="TELOMERE-ASSOCIATED PROTEIN RIF1"/>
    <property type="match status" value="1"/>
</dbReference>
<feature type="region of interest" description="Disordered" evidence="7">
    <location>
        <begin position="56"/>
        <end position="89"/>
    </location>
</feature>
<dbReference type="InterPro" id="IPR022031">
    <property type="entry name" value="Rif1_N"/>
</dbReference>
<evidence type="ECO:0000313" key="10">
    <source>
        <dbReference type="Proteomes" id="UP001595075"/>
    </source>
</evidence>
<dbReference type="InterPro" id="IPR016024">
    <property type="entry name" value="ARM-type_fold"/>
</dbReference>
<dbReference type="SUPFAM" id="SSF48371">
    <property type="entry name" value="ARM repeat"/>
    <property type="match status" value="1"/>
</dbReference>
<feature type="domain" description="Telomere-associated protein Rif1 N-terminal" evidence="8">
    <location>
        <begin position="170"/>
        <end position="537"/>
    </location>
</feature>
<gene>
    <name evidence="9" type="ORF">VTL71DRAFT_7399</name>
</gene>
<evidence type="ECO:0000313" key="9">
    <source>
        <dbReference type="EMBL" id="KAL2061126.1"/>
    </source>
</evidence>
<feature type="compositionally biased region" description="Polar residues" evidence="7">
    <location>
        <begin position="1407"/>
        <end position="1417"/>
    </location>
</feature>
<feature type="compositionally biased region" description="Polar residues" evidence="7">
    <location>
        <begin position="1474"/>
        <end position="1490"/>
    </location>
</feature>